<organism evidence="1 2">
    <name type="scientific">Ceriporiopsis subvermispora (strain B)</name>
    <name type="common">White-rot fungus</name>
    <name type="synonym">Gelatoporia subvermispora</name>
    <dbReference type="NCBI Taxonomy" id="914234"/>
    <lineage>
        <taxon>Eukaryota</taxon>
        <taxon>Fungi</taxon>
        <taxon>Dikarya</taxon>
        <taxon>Basidiomycota</taxon>
        <taxon>Agaricomycotina</taxon>
        <taxon>Agaricomycetes</taxon>
        <taxon>Polyporales</taxon>
        <taxon>Gelatoporiaceae</taxon>
        <taxon>Gelatoporia</taxon>
    </lineage>
</organism>
<dbReference type="Proteomes" id="UP000016930">
    <property type="component" value="Unassembled WGS sequence"/>
</dbReference>
<dbReference type="AlphaFoldDB" id="M2RHH9"/>
<reference evidence="1 2" key="1">
    <citation type="journal article" date="2012" name="Proc. Natl. Acad. Sci. U.S.A.">
        <title>Comparative genomics of Ceriporiopsis subvermispora and Phanerochaete chrysosporium provide insight into selective ligninolysis.</title>
        <authorList>
            <person name="Fernandez-Fueyo E."/>
            <person name="Ruiz-Duenas F.J."/>
            <person name="Ferreira P."/>
            <person name="Floudas D."/>
            <person name="Hibbett D.S."/>
            <person name="Canessa P."/>
            <person name="Larrondo L.F."/>
            <person name="James T.Y."/>
            <person name="Seelenfreund D."/>
            <person name="Lobos S."/>
            <person name="Polanco R."/>
            <person name="Tello M."/>
            <person name="Honda Y."/>
            <person name="Watanabe T."/>
            <person name="Watanabe T."/>
            <person name="Ryu J.S."/>
            <person name="Kubicek C.P."/>
            <person name="Schmoll M."/>
            <person name="Gaskell J."/>
            <person name="Hammel K.E."/>
            <person name="St John F.J."/>
            <person name="Vanden Wymelenberg A."/>
            <person name="Sabat G."/>
            <person name="Splinter BonDurant S."/>
            <person name="Syed K."/>
            <person name="Yadav J.S."/>
            <person name="Doddapaneni H."/>
            <person name="Subramanian V."/>
            <person name="Lavin J.L."/>
            <person name="Oguiza J.A."/>
            <person name="Perez G."/>
            <person name="Pisabarro A.G."/>
            <person name="Ramirez L."/>
            <person name="Santoyo F."/>
            <person name="Master E."/>
            <person name="Coutinho P.M."/>
            <person name="Henrissat B."/>
            <person name="Lombard V."/>
            <person name="Magnuson J.K."/>
            <person name="Kuees U."/>
            <person name="Hori C."/>
            <person name="Igarashi K."/>
            <person name="Samejima M."/>
            <person name="Held B.W."/>
            <person name="Barry K.W."/>
            <person name="LaButti K.M."/>
            <person name="Lapidus A."/>
            <person name="Lindquist E.A."/>
            <person name="Lucas S.M."/>
            <person name="Riley R."/>
            <person name="Salamov A.A."/>
            <person name="Hoffmeister D."/>
            <person name="Schwenk D."/>
            <person name="Hadar Y."/>
            <person name="Yarden O."/>
            <person name="de Vries R.P."/>
            <person name="Wiebenga A."/>
            <person name="Stenlid J."/>
            <person name="Eastwood D."/>
            <person name="Grigoriev I.V."/>
            <person name="Berka R.M."/>
            <person name="Blanchette R.A."/>
            <person name="Kersten P."/>
            <person name="Martinez A.T."/>
            <person name="Vicuna R."/>
            <person name="Cullen D."/>
        </authorList>
    </citation>
    <scope>NUCLEOTIDE SEQUENCE [LARGE SCALE GENOMIC DNA]</scope>
    <source>
        <strain evidence="1 2">B</strain>
    </source>
</reference>
<evidence type="ECO:0000313" key="1">
    <source>
        <dbReference type="EMBL" id="EMD37932.1"/>
    </source>
</evidence>
<dbReference type="OrthoDB" id="2840428at2759"/>
<proteinExistence type="predicted"/>
<dbReference type="HOGENOM" id="CLU_180191_1_0_1"/>
<sequence>MCNLDTEGTKYICGHYIITRKLRKHDCGNARCSFSVRHPNPCPNCQCERYLGPDHQETITATSRDFCPECKPWYRGPLGEKMRGR</sequence>
<evidence type="ECO:0000313" key="2">
    <source>
        <dbReference type="Proteomes" id="UP000016930"/>
    </source>
</evidence>
<protein>
    <submittedName>
        <fullName evidence="1">Uncharacterized protein</fullName>
    </submittedName>
</protein>
<gene>
    <name evidence="1" type="ORF">CERSUDRAFT_83683</name>
</gene>
<accession>M2RHH9</accession>
<name>M2RHH9_CERS8</name>
<dbReference type="EMBL" id="KB445796">
    <property type="protein sequence ID" value="EMD37932.1"/>
    <property type="molecule type" value="Genomic_DNA"/>
</dbReference>
<keyword evidence="2" id="KW-1185">Reference proteome</keyword>